<dbReference type="InterPro" id="IPR045304">
    <property type="entry name" value="LbH_SAT"/>
</dbReference>
<reference evidence="5" key="1">
    <citation type="submission" date="2020-09" db="EMBL/GenBank/DDBJ databases">
        <title>New species isolated from human feces.</title>
        <authorList>
            <person name="Kitahara M."/>
            <person name="Shigeno Y."/>
            <person name="Shime M."/>
            <person name="Matsumoto Y."/>
            <person name="Nakamura S."/>
            <person name="Motooka D."/>
            <person name="Fukuoka S."/>
            <person name="Nishikawa H."/>
            <person name="Benno Y."/>
        </authorList>
    </citation>
    <scope>NUCLEOTIDE SEQUENCE</scope>
    <source>
        <strain evidence="5">MM50</strain>
    </source>
</reference>
<dbReference type="Proteomes" id="UP000681035">
    <property type="component" value="Chromosome"/>
</dbReference>
<evidence type="ECO:0000256" key="3">
    <source>
        <dbReference type="ARBA" id="ARBA00022679"/>
    </source>
</evidence>
<sequence length="291" mass="32019">MYEEHIRAAARSMAENMQRSPVPMYGKGLRLPDKGAVIGLLKEIRRLVFPAYYGDPELMTLPVEDYTALLLERIEGQLARQIALALPEEQEQRASVLAREVVEALPGVQRLLLTDLDATFESDPAAASKEEILFAYPGLFAIFVYRVAHELYLRQIPMIPRIMSEYAHSRTGIDIHPGAQIGAHFFIDHGTGIVVGETTVIGENVKLYQGVTLGALSPRKGHASLPGKRHPTVGSDVTIYSGASILGGETTIGDHAVVGGNAFLTDSVAEDTQVVIRTPEPIYRERRHREK</sequence>
<keyword evidence="4" id="KW-0012">Acyltransferase</keyword>
<protein>
    <submittedName>
        <fullName evidence="5">Serine acetyltransferase</fullName>
    </submittedName>
</protein>
<dbReference type="RefSeq" id="WP_213541267.1">
    <property type="nucleotide sequence ID" value="NZ_AP023418.1"/>
</dbReference>
<dbReference type="CDD" id="cd03354">
    <property type="entry name" value="LbH_SAT"/>
    <property type="match status" value="1"/>
</dbReference>
<dbReference type="Gene3D" id="1.10.3130.10">
    <property type="entry name" value="serine acetyltransferase, domain 1"/>
    <property type="match status" value="1"/>
</dbReference>
<keyword evidence="2" id="KW-0028">Amino-acid biosynthesis</keyword>
<dbReference type="PANTHER" id="PTHR42811">
    <property type="entry name" value="SERINE ACETYLTRANSFERASE"/>
    <property type="match status" value="1"/>
</dbReference>
<name>A0A810PX99_9FIRM</name>
<dbReference type="InterPro" id="IPR053376">
    <property type="entry name" value="Serine_acetyltransferase"/>
</dbReference>
<dbReference type="InterPro" id="IPR042122">
    <property type="entry name" value="Ser_AcTrfase_N_sf"/>
</dbReference>
<dbReference type="GO" id="GO:0008652">
    <property type="term" value="P:amino acid biosynthetic process"/>
    <property type="evidence" value="ECO:0007669"/>
    <property type="project" value="UniProtKB-KW"/>
</dbReference>
<dbReference type="InterPro" id="IPR011004">
    <property type="entry name" value="Trimer_LpxA-like_sf"/>
</dbReference>
<accession>A0A810PX99</accession>
<proteinExistence type="predicted"/>
<evidence type="ECO:0000313" key="5">
    <source>
        <dbReference type="EMBL" id="BCK80290.1"/>
    </source>
</evidence>
<dbReference type="AlphaFoldDB" id="A0A810PX99"/>
<comment type="pathway">
    <text evidence="1">Amino-acid biosynthesis; L-cysteine biosynthesis; L-cysteine from L-serine: step 1/2.</text>
</comment>
<evidence type="ECO:0000313" key="6">
    <source>
        <dbReference type="Proteomes" id="UP000681035"/>
    </source>
</evidence>
<dbReference type="SUPFAM" id="SSF51161">
    <property type="entry name" value="Trimeric LpxA-like enzymes"/>
    <property type="match status" value="1"/>
</dbReference>
<dbReference type="KEGG" id="vcop:MM50RIKEN_00530"/>
<dbReference type="NCBIfam" id="NF041874">
    <property type="entry name" value="EPS_EpsC"/>
    <property type="match status" value="1"/>
</dbReference>
<dbReference type="Gene3D" id="2.160.10.10">
    <property type="entry name" value="Hexapeptide repeat proteins"/>
    <property type="match status" value="1"/>
</dbReference>
<keyword evidence="6" id="KW-1185">Reference proteome</keyword>
<evidence type="ECO:0000256" key="2">
    <source>
        <dbReference type="ARBA" id="ARBA00022605"/>
    </source>
</evidence>
<organism evidence="5 6">
    <name type="scientific">Vescimonas coprocola</name>
    <dbReference type="NCBI Taxonomy" id="2714355"/>
    <lineage>
        <taxon>Bacteria</taxon>
        <taxon>Bacillati</taxon>
        <taxon>Bacillota</taxon>
        <taxon>Clostridia</taxon>
        <taxon>Eubacteriales</taxon>
        <taxon>Oscillospiraceae</taxon>
        <taxon>Vescimonas</taxon>
    </lineage>
</organism>
<gene>
    <name evidence="5" type="ORF">MM50RIKEN_00530</name>
</gene>
<evidence type="ECO:0000256" key="1">
    <source>
        <dbReference type="ARBA" id="ARBA00004876"/>
    </source>
</evidence>
<dbReference type="GO" id="GO:0016746">
    <property type="term" value="F:acyltransferase activity"/>
    <property type="evidence" value="ECO:0007669"/>
    <property type="project" value="UniProtKB-KW"/>
</dbReference>
<evidence type="ECO:0000256" key="4">
    <source>
        <dbReference type="ARBA" id="ARBA00023315"/>
    </source>
</evidence>
<dbReference type="EMBL" id="AP023418">
    <property type="protein sequence ID" value="BCK80290.1"/>
    <property type="molecule type" value="Genomic_DNA"/>
</dbReference>
<keyword evidence="3" id="KW-0808">Transferase</keyword>